<feature type="domain" description="Tyr recombinase" evidence="6">
    <location>
        <begin position="171"/>
        <end position="343"/>
    </location>
</feature>
<dbReference type="RefSeq" id="WP_379902153.1">
    <property type="nucleotide sequence ID" value="NZ_JBHRTR010000028.1"/>
</dbReference>
<gene>
    <name evidence="7" type="primary">xerC</name>
    <name evidence="7" type="ORF">ACFOGJ_15985</name>
</gene>
<organism evidence="7 8">
    <name type="scientific">Marinibaculum pumilum</name>
    <dbReference type="NCBI Taxonomy" id="1766165"/>
    <lineage>
        <taxon>Bacteria</taxon>
        <taxon>Pseudomonadati</taxon>
        <taxon>Pseudomonadota</taxon>
        <taxon>Alphaproteobacteria</taxon>
        <taxon>Rhodospirillales</taxon>
        <taxon>Rhodospirillaceae</taxon>
        <taxon>Marinibaculum</taxon>
    </lineage>
</organism>
<feature type="region of interest" description="Disordered" evidence="5">
    <location>
        <begin position="330"/>
        <end position="355"/>
    </location>
</feature>
<comment type="caution">
    <text evidence="7">The sequence shown here is derived from an EMBL/GenBank/DDBJ whole genome shotgun (WGS) entry which is preliminary data.</text>
</comment>
<feature type="compositionally biased region" description="Basic residues" evidence="5">
    <location>
        <begin position="345"/>
        <end position="355"/>
    </location>
</feature>
<evidence type="ECO:0000256" key="5">
    <source>
        <dbReference type="SAM" id="MobiDB-lite"/>
    </source>
</evidence>
<dbReference type="InterPro" id="IPR002104">
    <property type="entry name" value="Integrase_catalytic"/>
</dbReference>
<evidence type="ECO:0000256" key="3">
    <source>
        <dbReference type="ARBA" id="ARBA00023125"/>
    </source>
</evidence>
<evidence type="ECO:0000313" key="7">
    <source>
        <dbReference type="EMBL" id="MFC3228744.1"/>
    </source>
</evidence>
<sequence>MGRIDVKRLRYKAGAYYWQPTPAIRKLGFGPEPLGKDMAVAVRRAEALNRDVEAEKRRLVTGEASGARPGSIGALIDLYQRSADYQELAATTRVGYDSHLRMIRRMEEHTPVKEIRRADLRDIYQALIDQGHSHKPAAVLRMWAILLAFAVREEWITKSPAKDMRLHSARPRAVLWTGEQRRKVIKTAMQMNRRSVALGVVLLWVFGQRPIDTVRMQWSAWDGDSMEVEQSKTGARLRVQATRYGRLWLARTQRQAVQIIVDERTGRPYTRNSFTKAFREVRDAAGLPPTLQLRDMRRTTSTELGTSGATDAELMSVTGHRTRSMVTRYTLPTAGQSVSAQARRERTRPKSGKST</sequence>
<evidence type="ECO:0000313" key="8">
    <source>
        <dbReference type="Proteomes" id="UP001595528"/>
    </source>
</evidence>
<dbReference type="InterPro" id="IPR010998">
    <property type="entry name" value="Integrase_recombinase_N"/>
</dbReference>
<keyword evidence="4" id="KW-0233">DNA recombination</keyword>
<dbReference type="SUPFAM" id="SSF56349">
    <property type="entry name" value="DNA breaking-rejoining enzymes"/>
    <property type="match status" value="1"/>
</dbReference>
<reference evidence="8" key="1">
    <citation type="journal article" date="2019" name="Int. J. Syst. Evol. Microbiol.">
        <title>The Global Catalogue of Microorganisms (GCM) 10K type strain sequencing project: providing services to taxonomists for standard genome sequencing and annotation.</title>
        <authorList>
            <consortium name="The Broad Institute Genomics Platform"/>
            <consortium name="The Broad Institute Genome Sequencing Center for Infectious Disease"/>
            <person name="Wu L."/>
            <person name="Ma J."/>
        </authorList>
    </citation>
    <scope>NUCLEOTIDE SEQUENCE [LARGE SCALE GENOMIC DNA]</scope>
    <source>
        <strain evidence="8">KCTC 42964</strain>
    </source>
</reference>
<evidence type="ECO:0000256" key="1">
    <source>
        <dbReference type="ARBA" id="ARBA00008857"/>
    </source>
</evidence>
<dbReference type="Gene3D" id="1.10.443.10">
    <property type="entry name" value="Intergrase catalytic core"/>
    <property type="match status" value="1"/>
</dbReference>
<comment type="similarity">
    <text evidence="1">Belongs to the 'phage' integrase family.</text>
</comment>
<evidence type="ECO:0000256" key="2">
    <source>
        <dbReference type="ARBA" id="ARBA00022908"/>
    </source>
</evidence>
<keyword evidence="3" id="KW-0238">DNA-binding</keyword>
<dbReference type="Pfam" id="PF00589">
    <property type="entry name" value="Phage_integrase"/>
    <property type="match status" value="1"/>
</dbReference>
<evidence type="ECO:0000256" key="4">
    <source>
        <dbReference type="ARBA" id="ARBA00023172"/>
    </source>
</evidence>
<proteinExistence type="inferred from homology"/>
<dbReference type="InterPro" id="IPR011010">
    <property type="entry name" value="DNA_brk_join_enz"/>
</dbReference>
<keyword evidence="8" id="KW-1185">Reference proteome</keyword>
<dbReference type="PANTHER" id="PTHR30629:SF2">
    <property type="entry name" value="PROPHAGE INTEGRASE INTS-RELATED"/>
    <property type="match status" value="1"/>
</dbReference>
<protein>
    <submittedName>
        <fullName evidence="7">Tyrosine recombinase XerC</fullName>
    </submittedName>
</protein>
<dbReference type="PROSITE" id="PS51898">
    <property type="entry name" value="TYR_RECOMBINASE"/>
    <property type="match status" value="1"/>
</dbReference>
<accession>A0ABV7L2U6</accession>
<name>A0ABV7L2U6_9PROT</name>
<dbReference type="InterPro" id="IPR050808">
    <property type="entry name" value="Phage_Integrase"/>
</dbReference>
<dbReference type="Proteomes" id="UP001595528">
    <property type="component" value="Unassembled WGS sequence"/>
</dbReference>
<keyword evidence="2" id="KW-0229">DNA integration</keyword>
<dbReference type="InterPro" id="IPR013762">
    <property type="entry name" value="Integrase-like_cat_sf"/>
</dbReference>
<dbReference type="PANTHER" id="PTHR30629">
    <property type="entry name" value="PROPHAGE INTEGRASE"/>
    <property type="match status" value="1"/>
</dbReference>
<dbReference type="EMBL" id="JBHRTR010000028">
    <property type="protein sequence ID" value="MFC3228744.1"/>
    <property type="molecule type" value="Genomic_DNA"/>
</dbReference>
<evidence type="ECO:0000259" key="6">
    <source>
        <dbReference type="PROSITE" id="PS51898"/>
    </source>
</evidence>
<dbReference type="Gene3D" id="1.10.150.130">
    <property type="match status" value="1"/>
</dbReference>